<evidence type="ECO:0000313" key="19">
    <source>
        <dbReference type="EMBL" id="KAB8076462.1"/>
    </source>
</evidence>
<gene>
    <name evidence="19" type="ORF">BDV29DRAFT_170008</name>
</gene>
<evidence type="ECO:0000256" key="4">
    <source>
        <dbReference type="ARBA" id="ARBA00007505"/>
    </source>
</evidence>
<dbReference type="CDD" id="cd05230">
    <property type="entry name" value="UGD_SDR_e"/>
    <property type="match status" value="1"/>
</dbReference>
<dbReference type="InterPro" id="IPR016040">
    <property type="entry name" value="NAD(P)-bd_dom"/>
</dbReference>
<evidence type="ECO:0000256" key="8">
    <source>
        <dbReference type="ARBA" id="ARBA00022793"/>
    </source>
</evidence>
<evidence type="ECO:0000256" key="3">
    <source>
        <dbReference type="ARBA" id="ARBA00005100"/>
    </source>
</evidence>
<evidence type="ECO:0000256" key="2">
    <source>
        <dbReference type="ARBA" id="ARBA00004447"/>
    </source>
</evidence>
<evidence type="ECO:0000256" key="15">
    <source>
        <dbReference type="ARBA" id="ARBA00023239"/>
    </source>
</evidence>
<dbReference type="PANTHER" id="PTHR43078:SF6">
    <property type="entry name" value="UDP-GLUCURONIC ACID DECARBOXYLASE 1"/>
    <property type="match status" value="1"/>
</dbReference>
<keyword evidence="8" id="KW-0210">Decarboxylase</keyword>
<evidence type="ECO:0000313" key="20">
    <source>
        <dbReference type="Proteomes" id="UP000326565"/>
    </source>
</evidence>
<evidence type="ECO:0000256" key="13">
    <source>
        <dbReference type="ARBA" id="ARBA00023136"/>
    </source>
</evidence>
<sequence>MSDSPLPPPRTLPNDITKPILVAGAAGFLGSNMVDYLLHQGHHIIGLDNYQGEALENLRHLDGHPRFKMIRHNIQSPIPQLPPLSCIYHLACPASPIKYQKDPVDTLDTAYLGTRNLLDLAQEHNCRILLSSTSEVYGEPQVHPQPESYWGNVNSFGPRSCYDEGKRAAEALAYAYGQKRKTEIRIARIFNTYGPRMNANDGRVVSSFIAAALSGKSTPITGDGTATRSFQFVDDCLRGLEALMKSDYQAPVNIGNDVEFSLKELADLVVESVHRLTGRQRVGIEFYPRPLDDPTMRRPDISLARKILGWNPVVPLKDGLMETIQWHLDLGTP</sequence>
<comment type="cofactor">
    <cofactor evidence="1">
        <name>NAD(+)</name>
        <dbReference type="ChEBI" id="CHEBI:57540"/>
    </cofactor>
</comment>
<dbReference type="UniPathway" id="UPA00796">
    <property type="reaction ID" value="UER00771"/>
</dbReference>
<evidence type="ECO:0000256" key="14">
    <source>
        <dbReference type="ARBA" id="ARBA00023180"/>
    </source>
</evidence>
<evidence type="ECO:0000256" key="12">
    <source>
        <dbReference type="ARBA" id="ARBA00023034"/>
    </source>
</evidence>
<organism evidence="19 20">
    <name type="scientific">Aspergillus leporis</name>
    <dbReference type="NCBI Taxonomy" id="41062"/>
    <lineage>
        <taxon>Eukaryota</taxon>
        <taxon>Fungi</taxon>
        <taxon>Dikarya</taxon>
        <taxon>Ascomycota</taxon>
        <taxon>Pezizomycotina</taxon>
        <taxon>Eurotiomycetes</taxon>
        <taxon>Eurotiomycetidae</taxon>
        <taxon>Eurotiales</taxon>
        <taxon>Aspergillaceae</taxon>
        <taxon>Aspergillus</taxon>
        <taxon>Aspergillus subgen. Circumdati</taxon>
    </lineage>
</organism>
<keyword evidence="14" id="KW-0325">Glycoprotein</keyword>
<reference evidence="19 20" key="1">
    <citation type="submission" date="2019-04" db="EMBL/GenBank/DDBJ databases">
        <title>Friends and foes A comparative genomics study of 23 Aspergillus species from section Flavi.</title>
        <authorList>
            <consortium name="DOE Joint Genome Institute"/>
            <person name="Kjaerbolling I."/>
            <person name="Vesth T."/>
            <person name="Frisvad J.C."/>
            <person name="Nybo J.L."/>
            <person name="Theobald S."/>
            <person name="Kildgaard S."/>
            <person name="Isbrandt T."/>
            <person name="Kuo A."/>
            <person name="Sato A."/>
            <person name="Lyhne E.K."/>
            <person name="Kogle M.E."/>
            <person name="Wiebenga A."/>
            <person name="Kun R.S."/>
            <person name="Lubbers R.J."/>
            <person name="Makela M.R."/>
            <person name="Barry K."/>
            <person name="Chovatia M."/>
            <person name="Clum A."/>
            <person name="Daum C."/>
            <person name="Haridas S."/>
            <person name="He G."/>
            <person name="LaButti K."/>
            <person name="Lipzen A."/>
            <person name="Mondo S."/>
            <person name="Riley R."/>
            <person name="Salamov A."/>
            <person name="Simmons B.A."/>
            <person name="Magnuson J.K."/>
            <person name="Henrissat B."/>
            <person name="Mortensen U.H."/>
            <person name="Larsen T.O."/>
            <person name="Devries R.P."/>
            <person name="Grigoriev I.V."/>
            <person name="Machida M."/>
            <person name="Baker S.E."/>
            <person name="Andersen M.R."/>
        </authorList>
    </citation>
    <scope>NUCLEOTIDE SEQUENCE [LARGE SCALE GENOMIC DNA]</scope>
    <source>
        <strain evidence="19 20">CBS 151.66</strain>
    </source>
</reference>
<dbReference type="Gene3D" id="3.40.50.720">
    <property type="entry name" value="NAD(P)-binding Rossmann-like Domain"/>
    <property type="match status" value="1"/>
</dbReference>
<dbReference type="GO" id="GO:0032580">
    <property type="term" value="C:Golgi cisterna membrane"/>
    <property type="evidence" value="ECO:0007669"/>
    <property type="project" value="UniProtKB-SubCell"/>
</dbReference>
<dbReference type="Pfam" id="PF16363">
    <property type="entry name" value="GDP_Man_Dehyd"/>
    <property type="match status" value="1"/>
</dbReference>
<comment type="pathway">
    <text evidence="3">Nucleotide-sugar biosynthesis; UDP-alpha-D-xylose biosynthesis; UDP-alpha-D-xylose from UDP-alpha-D-glucuronate: step 1/1.</text>
</comment>
<keyword evidence="11" id="KW-0520">NAD</keyword>
<dbReference type="GO" id="GO:0033320">
    <property type="term" value="P:UDP-D-xylose biosynthetic process"/>
    <property type="evidence" value="ECO:0007669"/>
    <property type="project" value="UniProtKB-UniPathway"/>
</dbReference>
<keyword evidence="10" id="KW-1133">Transmembrane helix</keyword>
<dbReference type="EMBL" id="ML732180">
    <property type="protein sequence ID" value="KAB8076462.1"/>
    <property type="molecule type" value="Genomic_DNA"/>
</dbReference>
<proteinExistence type="inferred from homology"/>
<keyword evidence="15" id="KW-0456">Lyase</keyword>
<comment type="catalytic activity">
    <reaction evidence="17">
        <text>UDP-alpha-D-glucuronate + H(+) = UDP-alpha-D-xylose + CO2</text>
        <dbReference type="Rhea" id="RHEA:23916"/>
        <dbReference type="ChEBI" id="CHEBI:15378"/>
        <dbReference type="ChEBI" id="CHEBI:16526"/>
        <dbReference type="ChEBI" id="CHEBI:57632"/>
        <dbReference type="ChEBI" id="CHEBI:58052"/>
        <dbReference type="EC" id="4.1.1.35"/>
    </reaction>
    <physiologicalReaction direction="left-to-right" evidence="17">
        <dbReference type="Rhea" id="RHEA:23917"/>
    </physiologicalReaction>
</comment>
<dbReference type="AlphaFoldDB" id="A0A5N5XAW0"/>
<dbReference type="Proteomes" id="UP000326565">
    <property type="component" value="Unassembled WGS sequence"/>
</dbReference>
<feature type="domain" description="NAD(P)-binding" evidence="18">
    <location>
        <begin position="21"/>
        <end position="322"/>
    </location>
</feature>
<dbReference type="FunFam" id="3.40.50.720:FF:000065">
    <property type="entry name" value="UDP-glucuronic acid decarboxylase 1"/>
    <property type="match status" value="1"/>
</dbReference>
<dbReference type="OrthoDB" id="331544at2759"/>
<keyword evidence="9" id="KW-0735">Signal-anchor</keyword>
<evidence type="ECO:0000256" key="11">
    <source>
        <dbReference type="ARBA" id="ARBA00023027"/>
    </source>
</evidence>
<dbReference type="EC" id="4.1.1.35" evidence="5"/>
<comment type="similarity">
    <text evidence="4">Belongs to the NAD(P)-dependent epimerase/dehydratase family. UDP-glucuronic acid decarboxylase subfamily.</text>
</comment>
<dbReference type="SUPFAM" id="SSF51735">
    <property type="entry name" value="NAD(P)-binding Rossmann-fold domains"/>
    <property type="match status" value="1"/>
</dbReference>
<keyword evidence="12" id="KW-0333">Golgi apparatus</keyword>
<dbReference type="PANTHER" id="PTHR43078">
    <property type="entry name" value="UDP-GLUCURONIC ACID DECARBOXYLASE-RELATED"/>
    <property type="match status" value="1"/>
</dbReference>
<accession>A0A5N5XAW0</accession>
<protein>
    <recommendedName>
        <fullName evidence="6">UDP-glucuronic acid decarboxylase 1</fullName>
        <ecNumber evidence="5">4.1.1.35</ecNumber>
    </recommendedName>
    <alternativeName>
        <fullName evidence="16">UDP-glucuronate decarboxylase 1</fullName>
    </alternativeName>
</protein>
<dbReference type="GO" id="GO:0048040">
    <property type="term" value="F:UDP-glucuronate decarboxylase activity"/>
    <property type="evidence" value="ECO:0007669"/>
    <property type="project" value="UniProtKB-EC"/>
</dbReference>
<evidence type="ECO:0000256" key="5">
    <source>
        <dbReference type="ARBA" id="ARBA00012290"/>
    </source>
</evidence>
<evidence type="ECO:0000256" key="10">
    <source>
        <dbReference type="ARBA" id="ARBA00022989"/>
    </source>
</evidence>
<evidence type="ECO:0000256" key="9">
    <source>
        <dbReference type="ARBA" id="ARBA00022968"/>
    </source>
</evidence>
<evidence type="ECO:0000256" key="7">
    <source>
        <dbReference type="ARBA" id="ARBA00022692"/>
    </source>
</evidence>
<keyword evidence="7" id="KW-0812">Transmembrane</keyword>
<evidence type="ECO:0000256" key="1">
    <source>
        <dbReference type="ARBA" id="ARBA00001911"/>
    </source>
</evidence>
<comment type="subcellular location">
    <subcellularLocation>
        <location evidence="2">Golgi apparatus</location>
        <location evidence="2">Golgi stack membrane</location>
        <topology evidence="2">Single-pass type II membrane protein</topology>
    </subcellularLocation>
</comment>
<keyword evidence="13" id="KW-0472">Membrane</keyword>
<dbReference type="InterPro" id="IPR044516">
    <property type="entry name" value="UXS-like"/>
</dbReference>
<keyword evidence="20" id="KW-1185">Reference proteome</keyword>
<dbReference type="GO" id="GO:0070403">
    <property type="term" value="F:NAD+ binding"/>
    <property type="evidence" value="ECO:0007669"/>
    <property type="project" value="InterPro"/>
</dbReference>
<evidence type="ECO:0000256" key="17">
    <source>
        <dbReference type="ARBA" id="ARBA00049410"/>
    </source>
</evidence>
<dbReference type="InterPro" id="IPR036291">
    <property type="entry name" value="NAD(P)-bd_dom_sf"/>
</dbReference>
<evidence type="ECO:0000256" key="16">
    <source>
        <dbReference type="ARBA" id="ARBA00031585"/>
    </source>
</evidence>
<name>A0A5N5XAW0_9EURO</name>
<evidence type="ECO:0000259" key="18">
    <source>
        <dbReference type="Pfam" id="PF16363"/>
    </source>
</evidence>
<dbReference type="GO" id="GO:0042732">
    <property type="term" value="P:D-xylose metabolic process"/>
    <property type="evidence" value="ECO:0007669"/>
    <property type="project" value="InterPro"/>
</dbReference>
<evidence type="ECO:0000256" key="6">
    <source>
        <dbReference type="ARBA" id="ARBA00018816"/>
    </source>
</evidence>